<reference evidence="1" key="1">
    <citation type="journal article" date="2020" name="Stud. Mycol.">
        <title>101 Dothideomycetes genomes: a test case for predicting lifestyles and emergence of pathogens.</title>
        <authorList>
            <person name="Haridas S."/>
            <person name="Albert R."/>
            <person name="Binder M."/>
            <person name="Bloem J."/>
            <person name="Labutti K."/>
            <person name="Salamov A."/>
            <person name="Andreopoulos B."/>
            <person name="Baker S."/>
            <person name="Barry K."/>
            <person name="Bills G."/>
            <person name="Bluhm B."/>
            <person name="Cannon C."/>
            <person name="Castanera R."/>
            <person name="Culley D."/>
            <person name="Daum C."/>
            <person name="Ezra D."/>
            <person name="Gonzalez J."/>
            <person name="Henrissat B."/>
            <person name="Kuo A."/>
            <person name="Liang C."/>
            <person name="Lipzen A."/>
            <person name="Lutzoni F."/>
            <person name="Magnuson J."/>
            <person name="Mondo S."/>
            <person name="Nolan M."/>
            <person name="Ohm R."/>
            <person name="Pangilinan J."/>
            <person name="Park H.-J."/>
            <person name="Ramirez L."/>
            <person name="Alfaro M."/>
            <person name="Sun H."/>
            <person name="Tritt A."/>
            <person name="Yoshinaga Y."/>
            <person name="Zwiers L.-H."/>
            <person name="Turgeon B."/>
            <person name="Goodwin S."/>
            <person name="Spatafora J."/>
            <person name="Crous P."/>
            <person name="Grigoriev I."/>
        </authorList>
    </citation>
    <scope>NUCLEOTIDE SEQUENCE</scope>
    <source>
        <strain evidence="1">CBS 109.77</strain>
    </source>
</reference>
<gene>
    <name evidence="1" type="ORF">K505DRAFT_131560</name>
</gene>
<dbReference type="AlphaFoldDB" id="A0A6A6WST6"/>
<evidence type="ECO:0000313" key="1">
    <source>
        <dbReference type="EMBL" id="KAF2787186.1"/>
    </source>
</evidence>
<protein>
    <submittedName>
        <fullName evidence="1">Uncharacterized protein</fullName>
    </submittedName>
</protein>
<proteinExistence type="predicted"/>
<name>A0A6A6WST6_9PLEO</name>
<organism evidence="1 2">
    <name type="scientific">Melanomma pulvis-pyrius CBS 109.77</name>
    <dbReference type="NCBI Taxonomy" id="1314802"/>
    <lineage>
        <taxon>Eukaryota</taxon>
        <taxon>Fungi</taxon>
        <taxon>Dikarya</taxon>
        <taxon>Ascomycota</taxon>
        <taxon>Pezizomycotina</taxon>
        <taxon>Dothideomycetes</taxon>
        <taxon>Pleosporomycetidae</taxon>
        <taxon>Pleosporales</taxon>
        <taxon>Melanommataceae</taxon>
        <taxon>Melanomma</taxon>
    </lineage>
</organism>
<keyword evidence="2" id="KW-1185">Reference proteome</keyword>
<dbReference type="Proteomes" id="UP000799757">
    <property type="component" value="Unassembled WGS sequence"/>
</dbReference>
<dbReference type="EMBL" id="MU002351">
    <property type="protein sequence ID" value="KAF2787186.1"/>
    <property type="molecule type" value="Genomic_DNA"/>
</dbReference>
<sequence length="174" mass="19959">MCLGRLRVCFYGRATNCRIAELIFNPMESVTEADPSYLLPKSSVSFTTAFGTFFLSYRISQKFPSTVTLVELNPSSSLEIEVGITVANYNYNCDYLSGVFQKIFVRSSTSLWTPMKQDGSHAGQNRRTKRRAKVTRLAIQLSRRNVLFDVVDNSRYEPRHAYIEVSDWLPEFRT</sequence>
<evidence type="ECO:0000313" key="2">
    <source>
        <dbReference type="Proteomes" id="UP000799757"/>
    </source>
</evidence>
<accession>A0A6A6WST6</accession>